<feature type="region of interest" description="Disordered" evidence="1">
    <location>
        <begin position="486"/>
        <end position="658"/>
    </location>
</feature>
<feature type="compositionally biased region" description="Polar residues" evidence="1">
    <location>
        <begin position="594"/>
        <end position="616"/>
    </location>
</feature>
<feature type="compositionally biased region" description="Polar residues" evidence="1">
    <location>
        <begin position="517"/>
        <end position="529"/>
    </location>
</feature>
<name>A0AA38LTZ1_9TREE</name>
<dbReference type="EMBL" id="JAKWFO010000008">
    <property type="protein sequence ID" value="KAI9633944.1"/>
    <property type="molecule type" value="Genomic_DNA"/>
</dbReference>
<feature type="region of interest" description="Disordered" evidence="1">
    <location>
        <begin position="1"/>
        <end position="30"/>
    </location>
</feature>
<evidence type="ECO:0000256" key="1">
    <source>
        <dbReference type="SAM" id="MobiDB-lite"/>
    </source>
</evidence>
<proteinExistence type="predicted"/>
<evidence type="ECO:0000313" key="2">
    <source>
        <dbReference type="EMBL" id="KAI9633944.1"/>
    </source>
</evidence>
<dbReference type="GeneID" id="77726830"/>
<evidence type="ECO:0000313" key="3">
    <source>
        <dbReference type="Proteomes" id="UP001164286"/>
    </source>
</evidence>
<feature type="region of interest" description="Disordered" evidence="1">
    <location>
        <begin position="83"/>
        <end position="127"/>
    </location>
</feature>
<organism evidence="2 3">
    <name type="scientific">Dioszegia hungarica</name>
    <dbReference type="NCBI Taxonomy" id="4972"/>
    <lineage>
        <taxon>Eukaryota</taxon>
        <taxon>Fungi</taxon>
        <taxon>Dikarya</taxon>
        <taxon>Basidiomycota</taxon>
        <taxon>Agaricomycotina</taxon>
        <taxon>Tremellomycetes</taxon>
        <taxon>Tremellales</taxon>
        <taxon>Bulleribasidiaceae</taxon>
        <taxon>Dioszegia</taxon>
    </lineage>
</organism>
<feature type="compositionally biased region" description="Polar residues" evidence="1">
    <location>
        <begin position="455"/>
        <end position="468"/>
    </location>
</feature>
<dbReference type="PANTHER" id="PTHR38696:SF1">
    <property type="entry name" value="MEDIATOR OF RNA POLYMERASE II TRANSCRIPTION SUBUNIT 13"/>
    <property type="match status" value="1"/>
</dbReference>
<dbReference type="RefSeq" id="XP_052943721.1">
    <property type="nucleotide sequence ID" value="XM_053087625.1"/>
</dbReference>
<sequence length="975" mass="104465">MPRKSIFRFSLRSPRPESKATPAPLVPDIDEVSLPPDPEARYIPRQWAPNRLQTLYVTPSEQNLYLAAMAQLDRAPPPLPLWSDPAPTLPAVPHQAPMDPTPPSVKSPPRVESRLPGMSSKLVMSPGMPVQGLSVREEFRAVPGASSNRPGEHALLALSDDSQLRFHNFPIDVLVAVDEALTEAWPRGRRSAHPALTDLQKKAREESGPYTWIVVLKGKVWRQAGSSELDSIRLILKLLTALSIHGWTLVDRMQAAGVKYDNHNLLFAHSPEIQAMPPTYFALSIPRQFPSSLLCRMRANPAVPDRISLISPPPKATPIIISSVREAIESQTAGSKRKARRGGHKVGGDRTSIASGKKGVEWDAWKGNIRLEGWVHAGVYRFWLGGMRRWLGNGVKWRVVEKLHPTLILTLINSLSAQHFTLLTSLPLLPLVKGRDILIFASQPSSGLTYRDTWKTQPSASGSTTRSESPVLVNTADAQVRPGSRIPAELHSPAGPPAGARQDAAGVMAEERRQAATLKSNSPSAQTSPIRPRHASLIPAARDPSPNHPIENVQHGQNASSNPQPLPLTPATVSSPRQRNILVKKASLRRDRTSSQPASRSNSLKRNDAPPSSHQRFASLDAGRPGTEEFSAARPDNVHITSRHGIGSDYSAPGTPGPDAEWTMVESPQKDGDGLGLSMYAPQSATQAAAGAAEHGTTRTPGWSGVEARMPPPLPPRSHQRVPQPVITPINPATNQPDLSHSYGLIHAPLDVHPPRPSFDSERSIYQDAPTHTQDPRPLPPTPRYAHIGPTGLRTDSERDAHSVPRQLSIANPTPPPTIPLQQSIMATLDIPLSQPTSPMRGRDAMVDVGHGTGAESMRGSVGYMPSLASQSVLGLTPALSEGPILAAWDEVKPTPGGGPAGGGVPMPMAAPQAGSGMAGQEKSPDRKGKGREAVRNMFGFGHHGGKAGDELGVGNGAAVGNGVGSARTKISMGA</sequence>
<reference evidence="2" key="1">
    <citation type="journal article" date="2022" name="G3 (Bethesda)">
        <title>High quality genome of the basidiomycete yeast Dioszegia hungarica PDD-24b-2 isolated from cloud water.</title>
        <authorList>
            <person name="Jarrige D."/>
            <person name="Haridas S."/>
            <person name="Bleykasten-Grosshans C."/>
            <person name="Joly M."/>
            <person name="Nadalig T."/>
            <person name="Sancelme M."/>
            <person name="Vuilleumier S."/>
            <person name="Grigoriev I.V."/>
            <person name="Amato P."/>
            <person name="Bringel F."/>
        </authorList>
    </citation>
    <scope>NUCLEOTIDE SEQUENCE</scope>
    <source>
        <strain evidence="2">PDD-24b-2</strain>
    </source>
</reference>
<feature type="region of interest" description="Disordered" evidence="1">
    <location>
        <begin position="768"/>
        <end position="821"/>
    </location>
</feature>
<feature type="region of interest" description="Disordered" evidence="1">
    <location>
        <begin position="912"/>
        <end position="931"/>
    </location>
</feature>
<feature type="region of interest" description="Disordered" evidence="1">
    <location>
        <begin position="450"/>
        <end position="473"/>
    </location>
</feature>
<keyword evidence="3" id="KW-1185">Reference proteome</keyword>
<dbReference type="PANTHER" id="PTHR38696">
    <property type="entry name" value="MEDIATOR OF RNA POLYMERASE II TRANSCRIPTION SUBUNIT 13"/>
    <property type="match status" value="1"/>
</dbReference>
<feature type="compositionally biased region" description="Polar residues" evidence="1">
    <location>
        <begin position="554"/>
        <end position="563"/>
    </location>
</feature>
<accession>A0AA38LTZ1</accession>
<feature type="compositionally biased region" description="Basic residues" evidence="1">
    <location>
        <begin position="335"/>
        <end position="344"/>
    </location>
</feature>
<dbReference type="AlphaFoldDB" id="A0AA38LTZ1"/>
<protein>
    <submittedName>
        <fullName evidence="2">Uncharacterized protein</fullName>
    </submittedName>
</protein>
<gene>
    <name evidence="2" type="ORF">MKK02DRAFT_28687</name>
</gene>
<comment type="caution">
    <text evidence="2">The sequence shown here is derived from an EMBL/GenBank/DDBJ whole genome shotgun (WGS) entry which is preliminary data.</text>
</comment>
<dbReference type="Proteomes" id="UP001164286">
    <property type="component" value="Unassembled WGS sequence"/>
</dbReference>
<feature type="region of interest" description="Disordered" evidence="1">
    <location>
        <begin position="331"/>
        <end position="351"/>
    </location>
</feature>